<comment type="subcellular location">
    <subcellularLocation>
        <location evidence="1 16">Cell inner membrane</location>
        <topology evidence="1 16">Multi-pass membrane protein</topology>
    </subcellularLocation>
</comment>
<dbReference type="NCBIfam" id="TIGR00231">
    <property type="entry name" value="small_GTP"/>
    <property type="match status" value="1"/>
</dbReference>
<feature type="binding site" evidence="14">
    <location>
        <begin position="10"/>
        <end position="17"/>
    </location>
    <ligand>
        <name>GTP</name>
        <dbReference type="ChEBI" id="CHEBI:37565"/>
        <label>1</label>
    </ligand>
</feature>
<dbReference type="PRINTS" id="PR00326">
    <property type="entry name" value="GTP1OBG"/>
</dbReference>
<evidence type="ECO:0000256" key="9">
    <source>
        <dbReference type="ARBA" id="ARBA00023004"/>
    </source>
</evidence>
<keyword evidence="7 14" id="KW-0547">Nucleotide-binding</keyword>
<evidence type="ECO:0000256" key="16">
    <source>
        <dbReference type="RuleBase" id="RU362098"/>
    </source>
</evidence>
<dbReference type="AlphaFoldDB" id="A0A1I5GWK0"/>
<dbReference type="InterPro" id="IPR003373">
    <property type="entry name" value="Fe2_transport_prot-B"/>
</dbReference>
<keyword evidence="8 16" id="KW-1133">Transmembrane helix</keyword>
<feature type="domain" description="FeoB-type G" evidence="17">
    <location>
        <begin position="3"/>
        <end position="168"/>
    </location>
</feature>
<evidence type="ECO:0000256" key="4">
    <source>
        <dbReference type="ARBA" id="ARBA00022496"/>
    </source>
</evidence>
<feature type="transmembrane region" description="Helical" evidence="16">
    <location>
        <begin position="458"/>
        <end position="478"/>
    </location>
</feature>
<dbReference type="CDD" id="cd01879">
    <property type="entry name" value="FeoB"/>
    <property type="match status" value="1"/>
</dbReference>
<dbReference type="Proteomes" id="UP000199236">
    <property type="component" value="Unassembled WGS sequence"/>
</dbReference>
<keyword evidence="15" id="KW-0460">Magnesium</keyword>
<feature type="transmembrane region" description="Helical" evidence="16">
    <location>
        <begin position="516"/>
        <end position="534"/>
    </location>
</feature>
<gene>
    <name evidence="18" type="ORF">SAMN04488056_105227</name>
</gene>
<evidence type="ECO:0000313" key="19">
    <source>
        <dbReference type="Proteomes" id="UP000199236"/>
    </source>
</evidence>
<dbReference type="FunFam" id="3.40.50.300:FF:000426">
    <property type="entry name" value="Ferrous iron transport protein B"/>
    <property type="match status" value="1"/>
</dbReference>
<dbReference type="GO" id="GO:0015093">
    <property type="term" value="F:ferrous iron transmembrane transporter activity"/>
    <property type="evidence" value="ECO:0007669"/>
    <property type="project" value="UniProtKB-UniRule"/>
</dbReference>
<dbReference type="InterPro" id="IPR050860">
    <property type="entry name" value="FeoB_GTPase"/>
</dbReference>
<dbReference type="Gene3D" id="1.10.287.1770">
    <property type="match status" value="1"/>
</dbReference>
<keyword evidence="3" id="KW-1003">Cell membrane</keyword>
<keyword evidence="19" id="KW-1185">Reference proteome</keyword>
<dbReference type="Pfam" id="PF17910">
    <property type="entry name" value="FeoB_Cyto"/>
    <property type="match status" value="1"/>
</dbReference>
<dbReference type="PROSITE" id="PS51711">
    <property type="entry name" value="G_FEOB"/>
    <property type="match status" value="1"/>
</dbReference>
<feature type="transmembrane region" description="Helical" evidence="16">
    <location>
        <begin position="350"/>
        <end position="372"/>
    </location>
</feature>
<evidence type="ECO:0000256" key="11">
    <source>
        <dbReference type="ARBA" id="ARBA00023134"/>
    </source>
</evidence>
<dbReference type="GO" id="GO:0046872">
    <property type="term" value="F:metal ion binding"/>
    <property type="evidence" value="ECO:0007669"/>
    <property type="project" value="UniProtKB-KW"/>
</dbReference>
<comment type="similarity">
    <text evidence="16">Belongs to the TRAFAC class TrmE-Era-EngA-EngB-Septin-like GTPase superfamily. FeoB GTPase (TC 9.A.8) family.</text>
</comment>
<feature type="binding site" evidence="15">
    <location>
        <position position="24"/>
    </location>
    <ligand>
        <name>Mg(2+)</name>
        <dbReference type="ChEBI" id="CHEBI:18420"/>
        <label>2</label>
    </ligand>
</feature>
<accession>A0A1I5GWK0</accession>
<sequence length="778" mass="84340">MTDIRIAFAGNPNCGKTTLFNALTGARQRVGNWPGVTIDRKEGHYTHNGQEVAIVDLPGTYSLDTTYSSGLDEAIARDYILDGEADLVVNIVDAANLERNLFLTSQLLDMRVPMIVALTKTGLARKEGIEIDADTLSKRLKVPVIAVDRKDRVNQGRLKDLVEQAAKAKAISDVAIEYDPELEVVLERLERKFSDLARINSVHPRWLAVKSLGGDGKALSFLDPGARTLLDHELHQIQEQNDEDADLLIADGRYGFANMLAQDAIRHIRQVPRTWTERIDSIALSRILGIPIFLLIMYVMFLLTINLASAFIDFFDILAGTVIVDGPAHWMASMGMPEWLIALLPNGIGVGIQTVATFVPVVAFLFLFLTFLEESGYMARAAFVVDRAMISVGLPGKSFVPMLLGFGCNVPAIMASRTLDNPRDRIVTALMAPFMSCGARLPVYALFAAAFFPTGGQNLVFLLYIIGILFAVFTGLVLKKAVFGGKALPFLMELPPYQLPSLSSALIRTWDRVKQFILGAGKVIVAVVFVLSILNSMGTDGSFGHDDSEHSVLANIGKSLTPVVEPLGITEANWPATVGLFTGVFAKEAVVGTLNSLYSQIDATNAELAAEEEEEFDFFGGIAEAFATIPANLIDMTNAFEDPLGMSVGDVSTLDSAAAELEVDNSTFAAMITRFDGKVGAFAYLLLILLYVPCVAAVGALFREVGRTWTLFGIGWTTMLGYCTSVFAYQAGTIARHPQSSVIWMISMVAVVAVVVAVLHIISRNTPQGPGKLARSSL</sequence>
<evidence type="ECO:0000256" key="13">
    <source>
        <dbReference type="NCBIfam" id="TIGR00437"/>
    </source>
</evidence>
<proteinExistence type="inferred from homology"/>
<dbReference type="SUPFAM" id="SSF52540">
    <property type="entry name" value="P-loop containing nucleoside triphosphate hydrolases"/>
    <property type="match status" value="1"/>
</dbReference>
<evidence type="ECO:0000256" key="2">
    <source>
        <dbReference type="ARBA" id="ARBA00022448"/>
    </source>
</evidence>
<keyword evidence="5" id="KW-0997">Cell inner membrane</keyword>
<feature type="binding site" evidence="15">
    <location>
        <position position="21"/>
    </location>
    <ligand>
        <name>Mg(2+)</name>
        <dbReference type="ChEBI" id="CHEBI:18420"/>
        <label>2</label>
    </ligand>
</feature>
<dbReference type="PANTHER" id="PTHR43185:SF1">
    <property type="entry name" value="FE(2+) TRANSPORTER FEOB"/>
    <property type="match status" value="1"/>
</dbReference>
<keyword evidence="15" id="KW-0479">Metal-binding</keyword>
<dbReference type="InterPro" id="IPR041069">
    <property type="entry name" value="FeoB_Cyto"/>
</dbReference>
<evidence type="ECO:0000256" key="15">
    <source>
        <dbReference type="PIRSR" id="PIRSR603373-2"/>
    </source>
</evidence>
<evidence type="ECO:0000256" key="1">
    <source>
        <dbReference type="ARBA" id="ARBA00004429"/>
    </source>
</evidence>
<feature type="transmembrane region" description="Helical" evidence="16">
    <location>
        <begin position="709"/>
        <end position="729"/>
    </location>
</feature>
<evidence type="ECO:0000256" key="8">
    <source>
        <dbReference type="ARBA" id="ARBA00022989"/>
    </source>
</evidence>
<dbReference type="Pfam" id="PF07664">
    <property type="entry name" value="FeoB_C"/>
    <property type="match status" value="1"/>
</dbReference>
<evidence type="ECO:0000259" key="17">
    <source>
        <dbReference type="PROSITE" id="PS51711"/>
    </source>
</evidence>
<feature type="transmembrane region" description="Helical" evidence="16">
    <location>
        <begin position="283"/>
        <end position="303"/>
    </location>
</feature>
<dbReference type="InterPro" id="IPR027417">
    <property type="entry name" value="P-loop_NTPase"/>
</dbReference>
<keyword evidence="12 16" id="KW-0472">Membrane</keyword>
<dbReference type="NCBIfam" id="NF007105">
    <property type="entry name" value="PRK09554.1"/>
    <property type="match status" value="1"/>
</dbReference>
<feature type="binding site" evidence="15">
    <location>
        <position position="22"/>
    </location>
    <ligand>
        <name>Mg(2+)</name>
        <dbReference type="ChEBI" id="CHEBI:18420"/>
        <label>1</label>
    </ligand>
</feature>
<dbReference type="STRING" id="655353.SAMN04488056_105227"/>
<evidence type="ECO:0000256" key="5">
    <source>
        <dbReference type="ARBA" id="ARBA00022519"/>
    </source>
</evidence>
<evidence type="ECO:0000313" key="18">
    <source>
        <dbReference type="EMBL" id="SFO40434.1"/>
    </source>
</evidence>
<dbReference type="GO" id="GO:0005525">
    <property type="term" value="F:GTP binding"/>
    <property type="evidence" value="ECO:0007669"/>
    <property type="project" value="UniProtKB-KW"/>
</dbReference>
<dbReference type="InterPro" id="IPR030389">
    <property type="entry name" value="G_FEOB_dom"/>
</dbReference>
<evidence type="ECO:0000256" key="10">
    <source>
        <dbReference type="ARBA" id="ARBA00023065"/>
    </source>
</evidence>
<keyword evidence="11 14" id="KW-0342">GTP-binding</keyword>
<dbReference type="EMBL" id="FOVR01000005">
    <property type="protein sequence ID" value="SFO40434.1"/>
    <property type="molecule type" value="Genomic_DNA"/>
</dbReference>
<dbReference type="Pfam" id="PF02421">
    <property type="entry name" value="FeoB_N"/>
    <property type="match status" value="1"/>
</dbReference>
<dbReference type="RefSeq" id="WP_090072603.1">
    <property type="nucleotide sequence ID" value="NZ_FOVR01000005.1"/>
</dbReference>
<feature type="transmembrane region" description="Helical" evidence="16">
    <location>
        <begin position="426"/>
        <end position="452"/>
    </location>
</feature>
<feature type="binding site" evidence="14">
    <location>
        <begin position="56"/>
        <end position="59"/>
    </location>
    <ligand>
        <name>GTP</name>
        <dbReference type="ChEBI" id="CHEBI:37565"/>
        <label>3</label>
    </ligand>
</feature>
<evidence type="ECO:0000256" key="12">
    <source>
        <dbReference type="ARBA" id="ARBA00023136"/>
    </source>
</evidence>
<name>A0A1I5GWK0_9HYPH</name>
<dbReference type="InterPro" id="IPR011642">
    <property type="entry name" value="Gate_dom"/>
</dbReference>
<evidence type="ECO:0000256" key="3">
    <source>
        <dbReference type="ARBA" id="ARBA00022475"/>
    </source>
</evidence>
<dbReference type="Gene3D" id="3.40.50.300">
    <property type="entry name" value="P-loop containing nucleotide triphosphate hydrolases"/>
    <property type="match status" value="1"/>
</dbReference>
<dbReference type="Pfam" id="PF07670">
    <property type="entry name" value="Gate"/>
    <property type="match status" value="2"/>
</dbReference>
<evidence type="ECO:0000256" key="7">
    <source>
        <dbReference type="ARBA" id="ARBA00022741"/>
    </source>
</evidence>
<reference evidence="18 19" key="1">
    <citation type="submission" date="2016-10" db="EMBL/GenBank/DDBJ databases">
        <authorList>
            <person name="de Groot N.N."/>
        </authorList>
    </citation>
    <scope>NUCLEOTIDE SEQUENCE [LARGE SCALE GENOMIC DNA]</scope>
    <source>
        <strain evidence="18 19">CGMCC 1.9157</strain>
    </source>
</reference>
<keyword evidence="2 16" id="KW-0813">Transport</keyword>
<comment type="function">
    <text evidence="16">Probable transporter of a GTP-driven Fe(2+) uptake system.</text>
</comment>
<dbReference type="NCBIfam" id="TIGR00437">
    <property type="entry name" value="feoB"/>
    <property type="match status" value="1"/>
</dbReference>
<keyword evidence="6 16" id="KW-0812">Transmembrane</keyword>
<dbReference type="PANTHER" id="PTHR43185">
    <property type="entry name" value="FERROUS IRON TRANSPORT PROTEIN B"/>
    <property type="match status" value="1"/>
</dbReference>
<dbReference type="InterPro" id="IPR011640">
    <property type="entry name" value="Fe2_transport_prot_B_C"/>
</dbReference>
<evidence type="ECO:0000256" key="14">
    <source>
        <dbReference type="PIRSR" id="PIRSR603373-1"/>
    </source>
</evidence>
<organism evidence="18 19">
    <name type="scientific">Cohaesibacter marisflavi</name>
    <dbReference type="NCBI Taxonomy" id="655353"/>
    <lineage>
        <taxon>Bacteria</taxon>
        <taxon>Pseudomonadati</taxon>
        <taxon>Pseudomonadota</taxon>
        <taxon>Alphaproteobacteria</taxon>
        <taxon>Hyphomicrobiales</taxon>
        <taxon>Cohaesibacteraceae</taxon>
    </lineage>
</organism>
<keyword evidence="4 16" id="KW-0410">Iron transport</keyword>
<feature type="transmembrane region" description="Helical" evidence="16">
    <location>
        <begin position="681"/>
        <end position="702"/>
    </location>
</feature>
<dbReference type="InterPro" id="IPR006073">
    <property type="entry name" value="GTP-bd"/>
</dbReference>
<feature type="binding site" evidence="15">
    <location>
        <position position="25"/>
    </location>
    <ligand>
        <name>Mg(2+)</name>
        <dbReference type="ChEBI" id="CHEBI:18420"/>
        <label>2</label>
    </ligand>
</feature>
<feature type="binding site" evidence="14">
    <location>
        <begin position="35"/>
        <end position="39"/>
    </location>
    <ligand>
        <name>GTP</name>
        <dbReference type="ChEBI" id="CHEBI:37565"/>
        <label>2</label>
    </ligand>
</feature>
<keyword evidence="10" id="KW-0406">Ion transport</keyword>
<protein>
    <recommendedName>
        <fullName evidence="13 16">Ferrous iron transport protein B</fullName>
    </recommendedName>
</protein>
<dbReference type="GO" id="GO:0005886">
    <property type="term" value="C:plasma membrane"/>
    <property type="evidence" value="ECO:0007669"/>
    <property type="project" value="UniProtKB-SubCell"/>
</dbReference>
<evidence type="ECO:0000256" key="6">
    <source>
        <dbReference type="ARBA" id="ARBA00022692"/>
    </source>
</evidence>
<feature type="transmembrane region" description="Helical" evidence="16">
    <location>
        <begin position="741"/>
        <end position="762"/>
    </location>
</feature>
<dbReference type="OrthoDB" id="9809127at2"/>
<dbReference type="InterPro" id="IPR005225">
    <property type="entry name" value="Small_GTP-bd"/>
</dbReference>
<keyword evidence="9 16" id="KW-0408">Iron</keyword>